<dbReference type="CDD" id="cd02440">
    <property type="entry name" value="AdoMet_MTases"/>
    <property type="match status" value="1"/>
</dbReference>
<protein>
    <submittedName>
        <fullName evidence="1">Methyltransferase domain-containing protein</fullName>
    </submittedName>
</protein>
<dbReference type="PANTHER" id="PTHR43861:SF5">
    <property type="entry name" value="BLL5978 PROTEIN"/>
    <property type="match status" value="1"/>
</dbReference>
<keyword evidence="1" id="KW-0489">Methyltransferase</keyword>
<dbReference type="PANTHER" id="PTHR43861">
    <property type="entry name" value="TRANS-ACONITATE 2-METHYLTRANSFERASE-RELATED"/>
    <property type="match status" value="1"/>
</dbReference>
<name>A0A1I0FW92_9FIRM</name>
<dbReference type="EMBL" id="FOIL01000028">
    <property type="protein sequence ID" value="SET61742.1"/>
    <property type="molecule type" value="Genomic_DNA"/>
</dbReference>
<dbReference type="GO" id="GO:0032259">
    <property type="term" value="P:methylation"/>
    <property type="evidence" value="ECO:0007669"/>
    <property type="project" value="UniProtKB-KW"/>
</dbReference>
<keyword evidence="2" id="KW-1185">Reference proteome</keyword>
<dbReference type="RefSeq" id="WP_074649733.1">
    <property type="nucleotide sequence ID" value="NZ_FOIL01000028.1"/>
</dbReference>
<organism evidence="1 2">
    <name type="scientific">[Clostridium] aminophilum</name>
    <dbReference type="NCBI Taxonomy" id="1526"/>
    <lineage>
        <taxon>Bacteria</taxon>
        <taxon>Bacillati</taxon>
        <taxon>Bacillota</taxon>
        <taxon>Clostridia</taxon>
        <taxon>Lachnospirales</taxon>
        <taxon>Lachnospiraceae</taxon>
    </lineage>
</organism>
<evidence type="ECO:0000313" key="2">
    <source>
        <dbReference type="Proteomes" id="UP000199820"/>
    </source>
</evidence>
<dbReference type="AlphaFoldDB" id="A0A1I0FW92"/>
<dbReference type="Gene3D" id="3.40.50.150">
    <property type="entry name" value="Vaccinia Virus protein VP39"/>
    <property type="match status" value="1"/>
</dbReference>
<proteinExistence type="predicted"/>
<reference evidence="1 2" key="1">
    <citation type="submission" date="2016-10" db="EMBL/GenBank/DDBJ databases">
        <authorList>
            <person name="de Groot N.N."/>
        </authorList>
    </citation>
    <scope>NUCLEOTIDE SEQUENCE [LARGE SCALE GENOMIC DNA]</scope>
    <source>
        <strain evidence="1 2">KH1P1</strain>
    </source>
</reference>
<evidence type="ECO:0000313" key="1">
    <source>
        <dbReference type="EMBL" id="SET61742.1"/>
    </source>
</evidence>
<dbReference type="InterPro" id="IPR029063">
    <property type="entry name" value="SAM-dependent_MTases_sf"/>
</dbReference>
<keyword evidence="1" id="KW-0808">Transferase</keyword>
<sequence>MRCPICGKSESRRIYRLCDNLKILGKTFSDEPAYLVSCDSCGMVYMETAASQEDFLDYYKNGAVAAKYCDLFGAENTENYYRHILDILERYMTPDSRILDVAGAWGELEKYLCDHGYPNVTNVDPNEDCAAESIQKGIRTVVCSSSDMAQMISEKYDMIILNHALEHIVDVEALMRGVEQLLSERGTVFIEVPDAEGYETEEMAPYNFLTYEHVLHFSENDLKNLAARYGYEIREMKKYYKEISSYPSIYAVLRKCSTVKRTIRYSDSSRKSVERYLAKSRAALDGLIKPLEKSQEEVTLWGIGASTTILLDAFQNCNVAALIDKNPNRQGLVFHIGDRRLTIEEPKTEIRGTIVVLSIPYADSIRRQIRNMGIRNTVVTLHSIEKE</sequence>
<dbReference type="OrthoDB" id="9757640at2"/>
<dbReference type="Pfam" id="PF13489">
    <property type="entry name" value="Methyltransf_23"/>
    <property type="match status" value="1"/>
</dbReference>
<dbReference type="GO" id="GO:0008168">
    <property type="term" value="F:methyltransferase activity"/>
    <property type="evidence" value="ECO:0007669"/>
    <property type="project" value="UniProtKB-KW"/>
</dbReference>
<accession>A0A1I0FW92</accession>
<dbReference type="Proteomes" id="UP000199820">
    <property type="component" value="Unassembled WGS sequence"/>
</dbReference>
<dbReference type="SUPFAM" id="SSF53335">
    <property type="entry name" value="S-adenosyl-L-methionine-dependent methyltransferases"/>
    <property type="match status" value="1"/>
</dbReference>
<gene>
    <name evidence="1" type="ORF">SAMN04487771_102810</name>
</gene>